<dbReference type="Gene3D" id="3.10.450.50">
    <property type="match status" value="1"/>
</dbReference>
<organism evidence="3 4">
    <name type="scientific">Sphingobacterium oryzagri</name>
    <dbReference type="NCBI Taxonomy" id="3025669"/>
    <lineage>
        <taxon>Bacteria</taxon>
        <taxon>Pseudomonadati</taxon>
        <taxon>Bacteroidota</taxon>
        <taxon>Sphingobacteriia</taxon>
        <taxon>Sphingobacteriales</taxon>
        <taxon>Sphingobacteriaceae</taxon>
        <taxon>Sphingobacterium</taxon>
    </lineage>
</organism>
<dbReference type="EMBL" id="CP117880">
    <property type="protein sequence ID" value="WDF69734.1"/>
    <property type="molecule type" value="Genomic_DNA"/>
</dbReference>
<name>A0ABY7WR08_9SPHI</name>
<dbReference type="InterPro" id="IPR027843">
    <property type="entry name" value="DUF4440"/>
</dbReference>
<evidence type="ECO:0000313" key="4">
    <source>
        <dbReference type="Proteomes" id="UP001221558"/>
    </source>
</evidence>
<accession>A0ABY7WR08</accession>
<feature type="signal peptide" evidence="1">
    <location>
        <begin position="1"/>
        <end position="24"/>
    </location>
</feature>
<dbReference type="InterPro" id="IPR032710">
    <property type="entry name" value="NTF2-like_dom_sf"/>
</dbReference>
<gene>
    <name evidence="3" type="ORF">PQ465_04980</name>
</gene>
<keyword evidence="1" id="KW-0732">Signal</keyword>
<feature type="chain" id="PRO_5045583829" evidence="1">
    <location>
        <begin position="25"/>
        <end position="152"/>
    </location>
</feature>
<protein>
    <submittedName>
        <fullName evidence="3">Nuclear transport factor 2 family protein</fullName>
    </submittedName>
</protein>
<proteinExistence type="predicted"/>
<evidence type="ECO:0000256" key="1">
    <source>
        <dbReference type="SAM" id="SignalP"/>
    </source>
</evidence>
<evidence type="ECO:0000259" key="2">
    <source>
        <dbReference type="Pfam" id="PF14534"/>
    </source>
</evidence>
<dbReference type="RefSeq" id="WP_274268446.1">
    <property type="nucleotide sequence ID" value="NZ_CP117880.1"/>
</dbReference>
<dbReference type="SUPFAM" id="SSF54427">
    <property type="entry name" value="NTF2-like"/>
    <property type="match status" value="1"/>
</dbReference>
<keyword evidence="4" id="KW-1185">Reference proteome</keyword>
<dbReference type="Proteomes" id="UP001221558">
    <property type="component" value="Chromosome"/>
</dbReference>
<sequence length="152" mass="17143">MRTLIFTILLTVIAAQSVCAQASAREQEILKLSKDKWQWMADKNVAVLGELFHDKSMFIHMGGTWGKQQEIDVIKSGNIWYKKAEVYSVTVNFIGNTAIVLNDIDLEAVVGDNTVINPFMVTEVYINENGQWKMGSLTFSRLLRPVKMRSGS</sequence>
<feature type="domain" description="DUF4440" evidence="2">
    <location>
        <begin position="29"/>
        <end position="134"/>
    </location>
</feature>
<reference evidence="3 4" key="1">
    <citation type="submission" date="2023-02" db="EMBL/GenBank/DDBJ databases">
        <title>Genome sequence of Sphingobacterium sp. KACC 22765.</title>
        <authorList>
            <person name="Kim S."/>
            <person name="Heo J."/>
            <person name="Kwon S.-W."/>
        </authorList>
    </citation>
    <scope>NUCLEOTIDE SEQUENCE [LARGE SCALE GENOMIC DNA]</scope>
    <source>
        <strain evidence="3 4">KACC 22765</strain>
    </source>
</reference>
<dbReference type="Pfam" id="PF14534">
    <property type="entry name" value="DUF4440"/>
    <property type="match status" value="1"/>
</dbReference>
<evidence type="ECO:0000313" key="3">
    <source>
        <dbReference type="EMBL" id="WDF69734.1"/>
    </source>
</evidence>